<dbReference type="InterPro" id="IPR013078">
    <property type="entry name" value="His_Pase_superF_clade-1"/>
</dbReference>
<dbReference type="SUPFAM" id="SSF53254">
    <property type="entry name" value="Phosphoglycerate mutase-like"/>
    <property type="match status" value="1"/>
</dbReference>
<dbReference type="PANTHER" id="PTHR47821">
    <property type="entry name" value="PHOSPHOGLYCERATE MUTASE FAMILY PROTEIN"/>
    <property type="match status" value="1"/>
</dbReference>
<dbReference type="AlphaFoldDB" id="A0A1Z5KH14"/>
<accession>A0A1Z5KH14</accession>
<name>A0A1Z5KH14_FISSO</name>
<dbReference type="Gene3D" id="3.40.50.1240">
    <property type="entry name" value="Phosphoglycerate mutase-like"/>
    <property type="match status" value="1"/>
</dbReference>
<sequence length="254" mass="27859">MRCEVSAFSPCKVATAVPFEHQVSSRLRRKTFLSLTQDGTSCNVLHDRSALRNTFYALRHGRSLANEAGIIAASPEVACSMYGLSPEGFEQAKKAGGQLLLALKGQNVTLVSSDLLRAVETARTVQKSLQDAGCVVELTLDTRLRERGFGIWDGQSDSNYPRVWKNDEIDSSHTIDGVESVDSVTQKATSCVADLDKRYTGNHVFVLVAHGDVLQILQTAFLKRQGKFHRQVEHLETAQLRLLQLSPATGSTLS</sequence>
<evidence type="ECO:0008006" key="3">
    <source>
        <dbReference type="Google" id="ProtNLM"/>
    </source>
</evidence>
<proteinExistence type="predicted"/>
<organism evidence="1 2">
    <name type="scientific">Fistulifera solaris</name>
    <name type="common">Oleaginous diatom</name>
    <dbReference type="NCBI Taxonomy" id="1519565"/>
    <lineage>
        <taxon>Eukaryota</taxon>
        <taxon>Sar</taxon>
        <taxon>Stramenopiles</taxon>
        <taxon>Ochrophyta</taxon>
        <taxon>Bacillariophyta</taxon>
        <taxon>Bacillariophyceae</taxon>
        <taxon>Bacillariophycidae</taxon>
        <taxon>Naviculales</taxon>
        <taxon>Naviculaceae</taxon>
        <taxon>Fistulifera</taxon>
    </lineage>
</organism>
<dbReference type="EMBL" id="BDSP01000223">
    <property type="protein sequence ID" value="GAX25372.1"/>
    <property type="molecule type" value="Genomic_DNA"/>
</dbReference>
<protein>
    <recommendedName>
        <fullName evidence="3">Phosphoglycerate mutase</fullName>
    </recommendedName>
</protein>
<comment type="caution">
    <text evidence="1">The sequence shown here is derived from an EMBL/GenBank/DDBJ whole genome shotgun (WGS) entry which is preliminary data.</text>
</comment>
<evidence type="ECO:0000313" key="1">
    <source>
        <dbReference type="EMBL" id="GAX25372.1"/>
    </source>
</evidence>
<reference evidence="1 2" key="1">
    <citation type="journal article" date="2015" name="Plant Cell">
        <title>Oil accumulation by the oleaginous diatom Fistulifera solaris as revealed by the genome and transcriptome.</title>
        <authorList>
            <person name="Tanaka T."/>
            <person name="Maeda Y."/>
            <person name="Veluchamy A."/>
            <person name="Tanaka M."/>
            <person name="Abida H."/>
            <person name="Marechal E."/>
            <person name="Bowler C."/>
            <person name="Muto M."/>
            <person name="Sunaga Y."/>
            <person name="Tanaka M."/>
            <person name="Yoshino T."/>
            <person name="Taniguchi T."/>
            <person name="Fukuda Y."/>
            <person name="Nemoto M."/>
            <person name="Matsumoto M."/>
            <person name="Wong P.S."/>
            <person name="Aburatani S."/>
            <person name="Fujibuchi W."/>
        </authorList>
    </citation>
    <scope>NUCLEOTIDE SEQUENCE [LARGE SCALE GENOMIC DNA]</scope>
    <source>
        <strain evidence="1 2">JPCC DA0580</strain>
    </source>
</reference>
<dbReference type="SMART" id="SM00855">
    <property type="entry name" value="PGAM"/>
    <property type="match status" value="1"/>
</dbReference>
<dbReference type="CDD" id="cd07067">
    <property type="entry name" value="HP_PGM_like"/>
    <property type="match status" value="1"/>
</dbReference>
<dbReference type="Pfam" id="PF00300">
    <property type="entry name" value="His_Phos_1"/>
    <property type="match status" value="1"/>
</dbReference>
<dbReference type="OrthoDB" id="354304at2759"/>
<gene>
    <name evidence="1" type="ORF">FisN_5Lh469</name>
</gene>
<dbReference type="PANTHER" id="PTHR47821:SF2">
    <property type="entry name" value="PHOSPHOGLYCERATE MUTASE FAMILY PROTEIN"/>
    <property type="match status" value="1"/>
</dbReference>
<evidence type="ECO:0000313" key="2">
    <source>
        <dbReference type="Proteomes" id="UP000198406"/>
    </source>
</evidence>
<dbReference type="InParanoid" id="A0A1Z5KH14"/>
<keyword evidence="2" id="KW-1185">Reference proteome</keyword>
<dbReference type="InterPro" id="IPR029033">
    <property type="entry name" value="His_PPase_superfam"/>
</dbReference>
<dbReference type="Proteomes" id="UP000198406">
    <property type="component" value="Unassembled WGS sequence"/>
</dbReference>